<evidence type="ECO:0008006" key="5">
    <source>
        <dbReference type="Google" id="ProtNLM"/>
    </source>
</evidence>
<evidence type="ECO:0000256" key="1">
    <source>
        <dbReference type="ARBA" id="ARBA00022737"/>
    </source>
</evidence>
<protein>
    <recommendedName>
        <fullName evidence="5">WD repeat-containing protein on Y chromosome</fullName>
    </recommendedName>
</protein>
<comment type="caution">
    <text evidence="3">The sequence shown here is derived from an EMBL/GenBank/DDBJ whole genome shotgun (WGS) entry which is preliminary data.</text>
</comment>
<sequence length="800" mass="91296">MLLDDGSVLFSASYDGEIIQWDVFSGRPISSLNADLSPEILSPAQRTAHISPCTFDAPHVSPKDSGNLEAFFGVQHRTSKRHRQMTTVWDDNKEPSFTIHPVSPPTRDAVTCMVLLDRREREDASVATLLTNSADGFTRGWSTCLAGGGLKSLFHAGHSIGSYVLHCCADDHNELLFTADSLGYVKVWFICEWANKLKPPDHRHEFDPRHFPALRRYKFFGPALARHATRIMGQSVPLLDQRHQPFYKAPLVLNSFRAHTAAINHISVVQKRSILITASRDCSVRLWTFSGLYIATLGQHEPYHVSIEKLHLDSLKGGEKGEWHEDKGDVTDEEVEERLKEADSDDETFMKPRVAVPPDIRHYGSLMTLNVVRNLKFRSWTDACSADCKVNPRAKKNEEVLGASELTHLDVRNQNSPDFRYDKFLFLGYVSPIGYTYGDAEVYTNLEAQDMRHYHNIEEVLPNCILDYNIEKVQSDWIRRLPKWQRANFILLQKEGNLYGKNLRKLITLVRKETRRSQNQSSSSSAQNETCNQELLKLEVEEQRVIDALQRVGAEARPTLVDFLLEPPRKEFLVNMLFDDSHEDPHVPTKSPDEALYRVLVEERARQVKPCVPIVAKNMHLLTELQVLDNQASLRKRPSRTQQVLLRPSRTVVDAVQRVRRVDQYSKSHGMVKQIFGSPKIFSRRKQPKVPDILRNYPVVTEEPERAVLRTPPSPIILEDVSPVSSDCSIKSDIAGDAGNIWIEIDDKHKETFSVAEAWHAHVLNPHTALHTSHRARVTVRRAMRRFLKNKPLLASDKRF</sequence>
<keyword evidence="4" id="KW-1185">Reference proteome</keyword>
<keyword evidence="2" id="KW-0853">WD repeat</keyword>
<dbReference type="PROSITE" id="PS50082">
    <property type="entry name" value="WD_REPEATS_2"/>
    <property type="match status" value="2"/>
</dbReference>
<dbReference type="PANTHER" id="PTHR44324">
    <property type="entry name" value="WD40 REPEAT DOMAIN 95"/>
    <property type="match status" value="1"/>
</dbReference>
<dbReference type="AlphaFoldDB" id="A0A1D1V7H0"/>
<reference evidence="3 4" key="1">
    <citation type="journal article" date="2016" name="Nat. Commun.">
        <title>Extremotolerant tardigrade genome and improved radiotolerance of human cultured cells by tardigrade-unique protein.</title>
        <authorList>
            <person name="Hashimoto T."/>
            <person name="Horikawa D.D."/>
            <person name="Saito Y."/>
            <person name="Kuwahara H."/>
            <person name="Kozuka-Hata H."/>
            <person name="Shin-I T."/>
            <person name="Minakuchi Y."/>
            <person name="Ohishi K."/>
            <person name="Motoyama A."/>
            <person name="Aizu T."/>
            <person name="Enomoto A."/>
            <person name="Kondo K."/>
            <person name="Tanaka S."/>
            <person name="Hara Y."/>
            <person name="Koshikawa S."/>
            <person name="Sagara H."/>
            <person name="Miura T."/>
            <person name="Yokobori S."/>
            <person name="Miyagawa K."/>
            <person name="Suzuki Y."/>
            <person name="Kubo T."/>
            <person name="Oyama M."/>
            <person name="Kohara Y."/>
            <person name="Fujiyama A."/>
            <person name="Arakawa K."/>
            <person name="Katayama T."/>
            <person name="Toyoda A."/>
            <person name="Kunieda T."/>
        </authorList>
    </citation>
    <scope>NUCLEOTIDE SEQUENCE [LARGE SCALE GENOMIC DNA]</scope>
    <source>
        <strain evidence="3 4">YOKOZUNA-1</strain>
    </source>
</reference>
<feature type="repeat" description="WD" evidence="2">
    <location>
        <begin position="256"/>
        <end position="287"/>
    </location>
</feature>
<accession>A0A1D1V7H0</accession>
<evidence type="ECO:0000256" key="2">
    <source>
        <dbReference type="PROSITE-ProRule" id="PRU00221"/>
    </source>
</evidence>
<dbReference type="InterPro" id="IPR051242">
    <property type="entry name" value="WD-EF-hand_domain"/>
</dbReference>
<dbReference type="Gene3D" id="2.130.10.10">
    <property type="entry name" value="YVTN repeat-like/Quinoprotein amine dehydrogenase"/>
    <property type="match status" value="1"/>
</dbReference>
<dbReference type="InterPro" id="IPR036322">
    <property type="entry name" value="WD40_repeat_dom_sf"/>
</dbReference>
<dbReference type="EMBL" id="BDGG01000003">
    <property type="protein sequence ID" value="GAU96002.1"/>
    <property type="molecule type" value="Genomic_DNA"/>
</dbReference>
<proteinExistence type="predicted"/>
<dbReference type="PANTHER" id="PTHR44324:SF4">
    <property type="entry name" value="WD40 REPEAT DOMAIN 95"/>
    <property type="match status" value="1"/>
</dbReference>
<evidence type="ECO:0000313" key="4">
    <source>
        <dbReference type="Proteomes" id="UP000186922"/>
    </source>
</evidence>
<evidence type="ECO:0000313" key="3">
    <source>
        <dbReference type="EMBL" id="GAU96002.1"/>
    </source>
</evidence>
<keyword evidence="1" id="KW-0677">Repeat</keyword>
<dbReference type="PROSITE" id="PS50294">
    <property type="entry name" value="WD_REPEATS_REGION"/>
    <property type="match status" value="1"/>
</dbReference>
<dbReference type="InterPro" id="IPR015943">
    <property type="entry name" value="WD40/YVTN_repeat-like_dom_sf"/>
</dbReference>
<feature type="repeat" description="WD" evidence="2">
    <location>
        <begin position="1"/>
        <end position="31"/>
    </location>
</feature>
<dbReference type="Pfam" id="PF00400">
    <property type="entry name" value="WD40"/>
    <property type="match status" value="1"/>
</dbReference>
<dbReference type="Proteomes" id="UP000186922">
    <property type="component" value="Unassembled WGS sequence"/>
</dbReference>
<name>A0A1D1V7H0_RAMVA</name>
<dbReference type="InterPro" id="IPR001680">
    <property type="entry name" value="WD40_rpt"/>
</dbReference>
<organism evidence="3 4">
    <name type="scientific">Ramazzottius varieornatus</name>
    <name type="common">Water bear</name>
    <name type="synonym">Tardigrade</name>
    <dbReference type="NCBI Taxonomy" id="947166"/>
    <lineage>
        <taxon>Eukaryota</taxon>
        <taxon>Metazoa</taxon>
        <taxon>Ecdysozoa</taxon>
        <taxon>Tardigrada</taxon>
        <taxon>Eutardigrada</taxon>
        <taxon>Parachela</taxon>
        <taxon>Hypsibioidea</taxon>
        <taxon>Ramazzottiidae</taxon>
        <taxon>Ramazzottius</taxon>
    </lineage>
</organism>
<gene>
    <name evidence="3" type="primary">RvY_07512</name>
    <name evidence="3" type="synonym">RvY_07512.1</name>
    <name evidence="3" type="ORF">RvY_07512-1</name>
</gene>
<dbReference type="SUPFAM" id="SSF50978">
    <property type="entry name" value="WD40 repeat-like"/>
    <property type="match status" value="1"/>
</dbReference>
<dbReference type="SMART" id="SM00320">
    <property type="entry name" value="WD40"/>
    <property type="match status" value="2"/>
</dbReference>
<dbReference type="OrthoDB" id="5980302at2759"/>